<dbReference type="InterPro" id="IPR000192">
    <property type="entry name" value="Aminotrans_V_dom"/>
</dbReference>
<reference evidence="2 3" key="2">
    <citation type="journal article" date="2016" name="Genome Announc.">
        <title>Draft Genome Sequence of Erythromycin- and Oxytetracycline-Sensitive Nocardia seriolae Strain U-1 (NBRC 110359).</title>
        <authorList>
            <person name="Imajoh M."/>
            <person name="Sukeda M."/>
            <person name="Shimizu M."/>
            <person name="Yamane J."/>
            <person name="Ohnishi K."/>
            <person name="Oshima S."/>
        </authorList>
    </citation>
    <scope>NUCLEOTIDE SEQUENCE [LARGE SCALE GENOMIC DNA]</scope>
    <source>
        <strain evidence="2 3">U-1</strain>
    </source>
</reference>
<dbReference type="Gene3D" id="3.40.640.10">
    <property type="entry name" value="Type I PLP-dependent aspartate aminotransferase-like (Major domain)"/>
    <property type="match status" value="1"/>
</dbReference>
<dbReference type="RefSeq" id="WP_045438780.1">
    <property type="nucleotide sequence ID" value="NZ_AP028459.1"/>
</dbReference>
<sequence length="350" mass="37220">MTSTQPVFASVVRDEFAPSTVYLNSASYGLLPKSVLAAVNTAEEQRMRGEFDIPGVDPIIDECRAAFGRLTGFEAGQVAVGSQVSQLVGLVAQSLRPGAQVVVPEHEFNSVLWPFLVRADLEVRVVPLAELPGAIRAGDDVVAAAVVQSADGAVLDVAATVAAARAHGARVLLDVSQAAGWLPVRDTGADWIVSVGYKWLLGPKGSAFLAGTPAALDDLTPAAAGWYAGYSPWETCYDGPLRLAEDARRFDVAPVWPAWIGQRPAFELIERIGVETIHRHDVALADRLRKGLGLPEGNSAVVSLEVSEDALARVKSARIVGAMRAGRLRLACHLYNTEDDIDRVLDVLAG</sequence>
<protein>
    <recommendedName>
        <fullName evidence="1">Aminotransferase class V domain-containing protein</fullName>
    </recommendedName>
</protein>
<proteinExistence type="predicted"/>
<feature type="domain" description="Aminotransferase class V" evidence="1">
    <location>
        <begin position="88"/>
        <end position="293"/>
    </location>
</feature>
<dbReference type="Gene3D" id="3.90.1150.10">
    <property type="entry name" value="Aspartate Aminotransferase, domain 1"/>
    <property type="match status" value="1"/>
</dbReference>
<evidence type="ECO:0000313" key="3">
    <source>
        <dbReference type="Proteomes" id="UP000037179"/>
    </source>
</evidence>
<dbReference type="InterPro" id="IPR015422">
    <property type="entry name" value="PyrdxlP-dep_Trfase_small"/>
</dbReference>
<name>A0ABC9Z060_9NOCA</name>
<reference evidence="3" key="1">
    <citation type="submission" date="2015-07" db="EMBL/GenBank/DDBJ databases">
        <title>Nocardia seriolae U-1 whole genome shotgun sequence.</title>
        <authorList>
            <person name="Imajoh M."/>
            <person name="Fukumoto Y."/>
            <person name="Sukeda M."/>
            <person name="Yamane J."/>
            <person name="Yamasaki K."/>
            <person name="Shimizu M."/>
            <person name="Ohnishi K."/>
            <person name="Oshima S."/>
        </authorList>
    </citation>
    <scope>NUCLEOTIDE SEQUENCE [LARGE SCALE GENOMIC DNA]</scope>
    <source>
        <strain evidence="3">U-1</strain>
    </source>
</reference>
<dbReference type="SUPFAM" id="SSF53383">
    <property type="entry name" value="PLP-dependent transferases"/>
    <property type="match status" value="1"/>
</dbReference>
<dbReference type="AlphaFoldDB" id="A0ABC9Z060"/>
<dbReference type="Proteomes" id="UP000037179">
    <property type="component" value="Unassembled WGS sequence"/>
</dbReference>
<evidence type="ECO:0000259" key="1">
    <source>
        <dbReference type="Pfam" id="PF00266"/>
    </source>
</evidence>
<keyword evidence="3" id="KW-1185">Reference proteome</keyword>
<dbReference type="PANTHER" id="PTHR43586">
    <property type="entry name" value="CYSTEINE DESULFURASE"/>
    <property type="match status" value="1"/>
</dbReference>
<gene>
    <name evidence="2" type="ORF">NSK11_contig00103-0030</name>
</gene>
<evidence type="ECO:0000313" key="2">
    <source>
        <dbReference type="EMBL" id="GAP31109.1"/>
    </source>
</evidence>
<comment type="caution">
    <text evidence="2">The sequence shown here is derived from an EMBL/GenBank/DDBJ whole genome shotgun (WGS) entry which is preliminary data.</text>
</comment>
<dbReference type="EMBL" id="BBYQ01000103">
    <property type="protein sequence ID" value="GAP31109.1"/>
    <property type="molecule type" value="Genomic_DNA"/>
</dbReference>
<dbReference type="InterPro" id="IPR015421">
    <property type="entry name" value="PyrdxlP-dep_Trfase_major"/>
</dbReference>
<accession>A0ABC9Z060</accession>
<organism evidence="2 3">
    <name type="scientific">Nocardia seriolae</name>
    <dbReference type="NCBI Taxonomy" id="37332"/>
    <lineage>
        <taxon>Bacteria</taxon>
        <taxon>Bacillati</taxon>
        <taxon>Actinomycetota</taxon>
        <taxon>Actinomycetes</taxon>
        <taxon>Mycobacteriales</taxon>
        <taxon>Nocardiaceae</taxon>
        <taxon>Nocardia</taxon>
    </lineage>
</organism>
<dbReference type="PANTHER" id="PTHR43586:SF21">
    <property type="entry name" value="PYRIDOXAL PHOSPHATE (PLP)-DEPENDENT ASPARTATE AMINOTRANSFERASE SUPERFAMILY"/>
    <property type="match status" value="1"/>
</dbReference>
<dbReference type="InterPro" id="IPR015424">
    <property type="entry name" value="PyrdxlP-dep_Trfase"/>
</dbReference>
<dbReference type="Pfam" id="PF00266">
    <property type="entry name" value="Aminotran_5"/>
    <property type="match status" value="1"/>
</dbReference>